<comment type="cofactor">
    <cofactor evidence="1">
        <name>Mg(2+)</name>
        <dbReference type="ChEBI" id="CHEBI:18420"/>
    </cofactor>
</comment>
<dbReference type="InterPro" id="IPR006085">
    <property type="entry name" value="XPG_DNA_repair_N"/>
</dbReference>
<keyword evidence="9" id="KW-0496">Mitochondrion</keyword>
<dbReference type="CDD" id="cd09904">
    <property type="entry name" value="H3TH_XPG"/>
    <property type="match status" value="1"/>
</dbReference>
<keyword evidence="7" id="KW-0378">Hydrolase</keyword>
<reference evidence="15 16" key="1">
    <citation type="submission" date="2021-06" db="EMBL/GenBank/DDBJ databases">
        <title>Genome sequence of Babesia caballi.</title>
        <authorList>
            <person name="Yamagishi J."/>
            <person name="Kidaka T."/>
            <person name="Ochi A."/>
        </authorList>
    </citation>
    <scope>NUCLEOTIDE SEQUENCE [LARGE SCALE GENOMIC DNA]</scope>
    <source>
        <strain evidence="15">USDA-D6B2</strain>
    </source>
</reference>
<feature type="region of interest" description="Disordered" evidence="12">
    <location>
        <begin position="644"/>
        <end position="742"/>
    </location>
</feature>
<dbReference type="InterPro" id="IPR006084">
    <property type="entry name" value="XPG/Rad2"/>
</dbReference>
<evidence type="ECO:0000256" key="8">
    <source>
        <dbReference type="ARBA" id="ARBA00022842"/>
    </source>
</evidence>
<dbReference type="PANTHER" id="PTHR16171">
    <property type="entry name" value="DNA REPAIR PROTEIN COMPLEMENTING XP-G CELLS-RELATED"/>
    <property type="match status" value="1"/>
</dbReference>
<feature type="domain" description="XPG N-terminal" evidence="14">
    <location>
        <begin position="119"/>
        <end position="213"/>
    </location>
</feature>
<dbReference type="InterPro" id="IPR004217">
    <property type="entry name" value="Tim10-like"/>
</dbReference>
<evidence type="ECO:0000256" key="9">
    <source>
        <dbReference type="ARBA" id="ARBA00023128"/>
    </source>
</evidence>
<comment type="subcellular location">
    <subcellularLocation>
        <location evidence="2">Nucleus</location>
    </subcellularLocation>
</comment>
<dbReference type="CDD" id="cd09868">
    <property type="entry name" value="PIN_XPG_RAD2"/>
    <property type="match status" value="1"/>
</dbReference>
<dbReference type="AlphaFoldDB" id="A0AAV4M004"/>
<evidence type="ECO:0000256" key="10">
    <source>
        <dbReference type="ARBA" id="ARBA00023204"/>
    </source>
</evidence>
<keyword evidence="16" id="KW-1185">Reference proteome</keyword>
<feature type="compositionally biased region" description="Low complexity" evidence="12">
    <location>
        <begin position="693"/>
        <end position="711"/>
    </location>
</feature>
<dbReference type="Gene3D" id="3.40.50.1010">
    <property type="entry name" value="5'-nuclease"/>
    <property type="match status" value="2"/>
</dbReference>
<dbReference type="GO" id="GO:0005634">
    <property type="term" value="C:nucleus"/>
    <property type="evidence" value="ECO:0007669"/>
    <property type="project" value="UniProtKB-SubCell"/>
</dbReference>
<keyword evidence="11" id="KW-0539">Nucleus</keyword>
<evidence type="ECO:0000259" key="13">
    <source>
        <dbReference type="SMART" id="SM00484"/>
    </source>
</evidence>
<evidence type="ECO:0000256" key="12">
    <source>
        <dbReference type="SAM" id="MobiDB-lite"/>
    </source>
</evidence>
<dbReference type="GO" id="GO:0046872">
    <property type="term" value="F:metal ion binding"/>
    <property type="evidence" value="ECO:0007669"/>
    <property type="project" value="UniProtKB-KW"/>
</dbReference>
<evidence type="ECO:0000256" key="2">
    <source>
        <dbReference type="ARBA" id="ARBA00004123"/>
    </source>
</evidence>
<dbReference type="GO" id="GO:0004520">
    <property type="term" value="F:DNA endonuclease activity"/>
    <property type="evidence" value="ECO:0007669"/>
    <property type="project" value="TreeGrafter"/>
</dbReference>
<dbReference type="GO" id="GO:0006281">
    <property type="term" value="P:DNA repair"/>
    <property type="evidence" value="ECO:0007669"/>
    <property type="project" value="UniProtKB-KW"/>
</dbReference>
<accession>A0AAV4M004</accession>
<keyword evidence="10" id="KW-0234">DNA repair</keyword>
<protein>
    <submittedName>
        <fullName evidence="15">XPG N-terminal domain-containing protein</fullName>
    </submittedName>
</protein>
<keyword evidence="8" id="KW-0460">Magnesium</keyword>
<dbReference type="InterPro" id="IPR008918">
    <property type="entry name" value="HhH2"/>
</dbReference>
<dbReference type="SUPFAM" id="SSF47807">
    <property type="entry name" value="5' to 3' exonuclease, C-terminal subdomain"/>
    <property type="match status" value="1"/>
</dbReference>
<feature type="compositionally biased region" description="Basic residues" evidence="12">
    <location>
        <begin position="1087"/>
        <end position="1101"/>
    </location>
</feature>
<evidence type="ECO:0000313" key="16">
    <source>
        <dbReference type="Proteomes" id="UP001497744"/>
    </source>
</evidence>
<dbReference type="SMART" id="SM00279">
    <property type="entry name" value="HhH2"/>
    <property type="match status" value="1"/>
</dbReference>
<dbReference type="PANTHER" id="PTHR16171:SF7">
    <property type="entry name" value="DNA REPAIR PROTEIN RAD2"/>
    <property type="match status" value="1"/>
</dbReference>
<proteinExistence type="predicted"/>
<dbReference type="SMART" id="SM00485">
    <property type="entry name" value="XPGN"/>
    <property type="match status" value="1"/>
</dbReference>
<evidence type="ECO:0000256" key="3">
    <source>
        <dbReference type="ARBA" id="ARBA00022553"/>
    </source>
</evidence>
<feature type="region of interest" description="Disordered" evidence="12">
    <location>
        <begin position="1087"/>
        <end position="1112"/>
    </location>
</feature>
<feature type="compositionally biased region" description="Acidic residues" evidence="12">
    <location>
        <begin position="717"/>
        <end position="731"/>
    </location>
</feature>
<dbReference type="GO" id="GO:0003697">
    <property type="term" value="F:single-stranded DNA binding"/>
    <property type="evidence" value="ECO:0007669"/>
    <property type="project" value="TreeGrafter"/>
</dbReference>
<dbReference type="EMBL" id="BPLF01000004">
    <property type="protein sequence ID" value="GIX65359.1"/>
    <property type="molecule type" value="Genomic_DNA"/>
</dbReference>
<dbReference type="InterPro" id="IPR029060">
    <property type="entry name" value="PIN-like_dom_sf"/>
</dbReference>
<dbReference type="InterPro" id="IPR035427">
    <property type="entry name" value="Tim10-like_dom_sf"/>
</dbReference>
<dbReference type="Gene3D" id="1.10.287.810">
    <property type="entry name" value="Mitochondrial import inner membrane translocase subunit tim13 like domains"/>
    <property type="match status" value="1"/>
</dbReference>
<evidence type="ECO:0000256" key="11">
    <source>
        <dbReference type="ARBA" id="ARBA00023242"/>
    </source>
</evidence>
<organism evidence="15 16">
    <name type="scientific">Babesia caballi</name>
    <dbReference type="NCBI Taxonomy" id="5871"/>
    <lineage>
        <taxon>Eukaryota</taxon>
        <taxon>Sar</taxon>
        <taxon>Alveolata</taxon>
        <taxon>Apicomplexa</taxon>
        <taxon>Aconoidasida</taxon>
        <taxon>Piroplasmida</taxon>
        <taxon>Babesiidae</taxon>
        <taxon>Babesia</taxon>
    </lineage>
</organism>
<dbReference type="SUPFAM" id="SSF88723">
    <property type="entry name" value="PIN domain-like"/>
    <property type="match status" value="1"/>
</dbReference>
<keyword evidence="4" id="KW-0540">Nuclease</keyword>
<dbReference type="Pfam" id="PF00867">
    <property type="entry name" value="XPG_I"/>
    <property type="match status" value="1"/>
</dbReference>
<evidence type="ECO:0000259" key="14">
    <source>
        <dbReference type="SMART" id="SM00485"/>
    </source>
</evidence>
<dbReference type="GO" id="GO:0016788">
    <property type="term" value="F:hydrolase activity, acting on ester bonds"/>
    <property type="evidence" value="ECO:0007669"/>
    <property type="project" value="InterPro"/>
</dbReference>
<dbReference type="SUPFAM" id="SSF144122">
    <property type="entry name" value="Tim10-like"/>
    <property type="match status" value="1"/>
</dbReference>
<dbReference type="InterPro" id="IPR036279">
    <property type="entry name" value="5-3_exonuclease_C_sf"/>
</dbReference>
<keyword evidence="3" id="KW-0597">Phosphoprotein</keyword>
<evidence type="ECO:0000256" key="4">
    <source>
        <dbReference type="ARBA" id="ARBA00022722"/>
    </source>
</evidence>
<evidence type="ECO:0000313" key="15">
    <source>
        <dbReference type="EMBL" id="GIX65359.1"/>
    </source>
</evidence>
<comment type="caution">
    <text evidence="15">The sequence shown here is derived from an EMBL/GenBank/DDBJ whole genome shotgun (WGS) entry which is preliminary data.</text>
</comment>
<dbReference type="Gene3D" id="1.10.150.20">
    <property type="entry name" value="5' to 3' exonuclease, C-terminal subdomain"/>
    <property type="match status" value="1"/>
</dbReference>
<dbReference type="InterPro" id="IPR006086">
    <property type="entry name" value="XPG-I_dom"/>
</dbReference>
<dbReference type="RefSeq" id="XP_067717428.1">
    <property type="nucleotide sequence ID" value="XM_067861327.1"/>
</dbReference>
<dbReference type="Pfam" id="PF02953">
    <property type="entry name" value="zf-Tim10_DDP"/>
    <property type="match status" value="1"/>
</dbReference>
<keyword evidence="5" id="KW-0479">Metal-binding</keyword>
<evidence type="ECO:0000256" key="6">
    <source>
        <dbReference type="ARBA" id="ARBA00022763"/>
    </source>
</evidence>
<dbReference type="SMART" id="SM00484">
    <property type="entry name" value="XPGI"/>
    <property type="match status" value="1"/>
</dbReference>
<dbReference type="Pfam" id="PF00752">
    <property type="entry name" value="XPG_N"/>
    <property type="match status" value="1"/>
</dbReference>
<dbReference type="GeneID" id="94196840"/>
<feature type="region of interest" description="Disordered" evidence="12">
    <location>
        <begin position="270"/>
        <end position="294"/>
    </location>
</feature>
<evidence type="ECO:0000256" key="1">
    <source>
        <dbReference type="ARBA" id="ARBA00001946"/>
    </source>
</evidence>
<dbReference type="PRINTS" id="PR00853">
    <property type="entry name" value="XPGRADSUPER"/>
</dbReference>
<gene>
    <name evidence="15" type="ORF">BcabD6B2_47940</name>
</gene>
<evidence type="ECO:0000256" key="5">
    <source>
        <dbReference type="ARBA" id="ARBA00022723"/>
    </source>
</evidence>
<dbReference type="PROSITE" id="PS00842">
    <property type="entry name" value="XPG_2"/>
    <property type="match status" value="1"/>
</dbReference>
<feature type="domain" description="XPG-I" evidence="13">
    <location>
        <begin position="829"/>
        <end position="897"/>
    </location>
</feature>
<keyword evidence="6" id="KW-0227">DNA damage</keyword>
<name>A0AAV4M004_BABCB</name>
<dbReference type="Proteomes" id="UP001497744">
    <property type="component" value="Unassembled WGS sequence"/>
</dbReference>
<evidence type="ECO:0000256" key="7">
    <source>
        <dbReference type="ARBA" id="ARBA00022801"/>
    </source>
</evidence>
<sequence>MAQDSSPGTADVNAALNLVVLTMLNEQVKKVCFGKCFGNKFGDTLNKNEQICLAKCMDRMRHLRQPGVSRSCPNPIRVTSGTSQNRPVLQQSQDLAPHNLSLEYLSLCVSRHWLCLAIMGIKGLWDAVAAAGVSSRVELLRGKKVAIDASFWIAHCLASETAVRRGNDIYGVFFLRICYLLEKRIFPIFVFDGRTPGAKRRTLMLRNMSRAKRTRNLKLLAFKALAVQMKHLAKSGNKRLFKPSSYMKRKGSISSRELQKISTDIDETLNESTPDSGAVPAIADLSPPPETQEECLFSSDDEFADLSAAQAEPDPQEPVSATDRRINLLTMPKSYRALKMRSRQGAEVDLTSAPADNELAASYFDNHGFHRGHHSSSNRSKRQIELPLDSTIHPDTYERMPSDVRYQIMQQIKDAWMYDDRVNLLQLKSSLSEFSSLQVESYLRDVDINREIERIKRDLVRETLPSGFIKSEDDTNTEALLDQSMKHDIFDYNAVEPKTRRKRGFLNDLSTNMQPDLYNFAATTTVKPEPQDVDDSLFLRDSDIFGDLVKSESDDEFELLDERTSAKPADDFEIIEEEPCVAPHGASGGFITIKNAVGSEMGDGWQYEACLLQADQRTTAFEDIGADTNSPSNVDVGTFDPELEQEDSATRSDGESSALPTDSDDNSDASYDPARDDLDPSFPDGGRGAPSQSDSSVEFVSDGSSESSEPSLHLTDAEEDGDDSTPEDGDDLSTPQAGTSIALEDVATTAVERGTTATVDVSANTATQPEAASPTTGTTDMGVAALEATPMYTNEWEYREHLHAEKLLSRVERSQYRMDEWDKVPQLLELFGLPYLVAPSEAEAQCAHLNKIGQCFGVISDDSDTLAFGATRVFKNFYHGNVFEVYVAHRVLRELGLGREQIALLAIICGCDYTPGVRGIGVVNALEVIKAYPTFDELYEFRSWATDACDLATVTDDPCPAKQAYKEAHVNYRTHWSFPSDFPNREAYNLFLAPVVSSTFDPHWRQPRYDALSSFMAKHSSLPQSEVSACLEALRREDDFDGFILEDFVPEIHSRSLSRRKGTLKGNRKVLQDRMQSFRDFLSARKDRRARKAGARRAARRSPREPPTPVAFIRSKRMLASIEGLKQRVNQERGASS</sequence>
<dbReference type="InterPro" id="IPR019974">
    <property type="entry name" value="XPG_CS"/>
</dbReference>